<dbReference type="Proteomes" id="UP001272242">
    <property type="component" value="Unassembled WGS sequence"/>
</dbReference>
<reference evidence="2" key="1">
    <citation type="journal article" date="2023" name="Mar. Drugs">
        <title>Gemmata algarum, a Novel Planctomycete Isolated from an Algal Mat, Displays Antimicrobial Activity.</title>
        <authorList>
            <person name="Kumar G."/>
            <person name="Kallscheuer N."/>
            <person name="Kashif M."/>
            <person name="Ahamad S."/>
            <person name="Jagadeeshwari U."/>
            <person name="Pannikurungottu S."/>
            <person name="Haufschild T."/>
            <person name="Kabuu M."/>
            <person name="Sasikala C."/>
            <person name="Jogler C."/>
            <person name="Ramana C."/>
        </authorList>
    </citation>
    <scope>NUCLEOTIDE SEQUENCE [LARGE SCALE GENOMIC DNA]</scope>
    <source>
        <strain evidence="2">JC673</strain>
    </source>
</reference>
<accession>A0ABU5F042</accession>
<evidence type="ECO:0000313" key="1">
    <source>
        <dbReference type="EMBL" id="MDY3560844.1"/>
    </source>
</evidence>
<evidence type="ECO:0000313" key="2">
    <source>
        <dbReference type="Proteomes" id="UP001272242"/>
    </source>
</evidence>
<dbReference type="EMBL" id="JAXBLV010000184">
    <property type="protein sequence ID" value="MDY3560844.1"/>
    <property type="molecule type" value="Genomic_DNA"/>
</dbReference>
<proteinExistence type="predicted"/>
<name>A0ABU5F042_9BACT</name>
<keyword evidence="2" id="KW-1185">Reference proteome</keyword>
<organism evidence="1 2">
    <name type="scientific">Gemmata algarum</name>
    <dbReference type="NCBI Taxonomy" id="2975278"/>
    <lineage>
        <taxon>Bacteria</taxon>
        <taxon>Pseudomonadati</taxon>
        <taxon>Planctomycetota</taxon>
        <taxon>Planctomycetia</taxon>
        <taxon>Gemmatales</taxon>
        <taxon>Gemmataceae</taxon>
        <taxon>Gemmata</taxon>
    </lineage>
</organism>
<sequence length="181" mass="20628">MNYDLVWLFGHPLRFRRFIPSAIVTFGGERNVGQCEIAVAWKGASAEEPRSATLTLMWDVAALQRHYAEIEEELEILRTRDDDRATQVMEAAVLVAVAVMSHVEPGTRFTRRSDTGTRHDYYLNETNDEMIEVAGRWEGGLPGLFEEKRSQSELNPTLRKRWVSVTIVRGTPRNQTEGLHA</sequence>
<dbReference type="RefSeq" id="WP_320687356.1">
    <property type="nucleotide sequence ID" value="NZ_JAXBLV010000184.1"/>
</dbReference>
<protein>
    <submittedName>
        <fullName evidence="1">Uncharacterized protein</fullName>
    </submittedName>
</protein>
<gene>
    <name evidence="1" type="ORF">R5W23_002093</name>
</gene>
<comment type="caution">
    <text evidence="1">The sequence shown here is derived from an EMBL/GenBank/DDBJ whole genome shotgun (WGS) entry which is preliminary data.</text>
</comment>